<dbReference type="GO" id="GO:0005576">
    <property type="term" value="C:extracellular region"/>
    <property type="evidence" value="ECO:0007669"/>
    <property type="project" value="UniProtKB-SubCell"/>
</dbReference>
<dbReference type="KEGG" id="cvn:111127093"/>
<dbReference type="PANTHER" id="PTHR18952:SF208">
    <property type="entry name" value="CARBONIC ANHYDRASE XA-RELATED"/>
    <property type="match status" value="1"/>
</dbReference>
<feature type="signal peptide" evidence="4">
    <location>
        <begin position="1"/>
        <end position="26"/>
    </location>
</feature>
<comment type="subcellular location">
    <subcellularLocation>
        <location evidence="1">Secreted</location>
    </subcellularLocation>
</comment>
<evidence type="ECO:0000256" key="2">
    <source>
        <dbReference type="ARBA" id="ARBA00010718"/>
    </source>
</evidence>
<evidence type="ECO:0000256" key="4">
    <source>
        <dbReference type="SAM" id="SignalP"/>
    </source>
</evidence>
<reference evidence="7" key="1">
    <citation type="submission" date="2025-08" db="UniProtKB">
        <authorList>
            <consortium name="RefSeq"/>
        </authorList>
    </citation>
    <scope>IDENTIFICATION</scope>
    <source>
        <tissue evidence="7">Whole sample</tissue>
    </source>
</reference>
<keyword evidence="3" id="KW-0964">Secreted</keyword>
<dbReference type="PANTHER" id="PTHR18952">
    <property type="entry name" value="CARBONIC ANHYDRASE"/>
    <property type="match status" value="1"/>
</dbReference>
<gene>
    <name evidence="7" type="primary">LOC111127093</name>
</gene>
<keyword evidence="4" id="KW-0732">Signal</keyword>
<proteinExistence type="inferred from homology"/>
<accession>A0A8B8DJD5</accession>
<dbReference type="SMART" id="SM01057">
    <property type="entry name" value="Carb_anhydrase"/>
    <property type="match status" value="1"/>
</dbReference>
<feature type="chain" id="PRO_5034160115" evidence="4">
    <location>
        <begin position="27"/>
        <end position="313"/>
    </location>
</feature>
<dbReference type="GO" id="GO:0004089">
    <property type="term" value="F:carbonate dehydratase activity"/>
    <property type="evidence" value="ECO:0007669"/>
    <property type="project" value="InterPro"/>
</dbReference>
<protein>
    <submittedName>
        <fullName evidence="7">Carbonic anhydrase-related protein 10-like</fullName>
    </submittedName>
</protein>
<evidence type="ECO:0000313" key="7">
    <source>
        <dbReference type="RefSeq" id="XP_022327820.1"/>
    </source>
</evidence>
<dbReference type="OrthoDB" id="5978072at2759"/>
<comment type="similarity">
    <text evidence="2">Belongs to the alpha-carbonic anhydrase family.</text>
</comment>
<feature type="domain" description="Alpha-carbonic anhydrase" evidence="5">
    <location>
        <begin position="30"/>
        <end position="290"/>
    </location>
</feature>
<evidence type="ECO:0000256" key="1">
    <source>
        <dbReference type="ARBA" id="ARBA00004613"/>
    </source>
</evidence>
<dbReference type="GeneID" id="111127093"/>
<evidence type="ECO:0000259" key="5">
    <source>
        <dbReference type="PROSITE" id="PS51144"/>
    </source>
</evidence>
<dbReference type="Proteomes" id="UP000694844">
    <property type="component" value="Chromosome 3"/>
</dbReference>
<dbReference type="RefSeq" id="XP_022327820.1">
    <property type="nucleotide sequence ID" value="XM_022472112.1"/>
</dbReference>
<evidence type="ECO:0000313" key="6">
    <source>
        <dbReference type="Proteomes" id="UP000694844"/>
    </source>
</evidence>
<dbReference type="InterPro" id="IPR023561">
    <property type="entry name" value="Carbonic_anhydrase_a-class"/>
</dbReference>
<dbReference type="InterPro" id="IPR036398">
    <property type="entry name" value="CA_dom_sf"/>
</dbReference>
<dbReference type="Gene3D" id="3.10.200.10">
    <property type="entry name" value="Alpha carbonic anhydrase"/>
    <property type="match status" value="1"/>
</dbReference>
<evidence type="ECO:0000256" key="3">
    <source>
        <dbReference type="ARBA" id="ARBA00022525"/>
    </source>
</evidence>
<organism evidence="6 7">
    <name type="scientific">Crassostrea virginica</name>
    <name type="common">Eastern oyster</name>
    <dbReference type="NCBI Taxonomy" id="6565"/>
    <lineage>
        <taxon>Eukaryota</taxon>
        <taxon>Metazoa</taxon>
        <taxon>Spiralia</taxon>
        <taxon>Lophotrochozoa</taxon>
        <taxon>Mollusca</taxon>
        <taxon>Bivalvia</taxon>
        <taxon>Autobranchia</taxon>
        <taxon>Pteriomorphia</taxon>
        <taxon>Ostreida</taxon>
        <taxon>Ostreoidea</taxon>
        <taxon>Ostreidae</taxon>
        <taxon>Crassostrea</taxon>
    </lineage>
</organism>
<dbReference type="AlphaFoldDB" id="A0A8B8DJD5"/>
<dbReference type="PROSITE" id="PS51144">
    <property type="entry name" value="ALPHA_CA_2"/>
    <property type="match status" value="1"/>
</dbReference>
<sequence length="313" mass="35379">MELTTFANNLILASMITLFGIHKGVGQWSDWWSYAGFSGPSNWRINEDWVLCSEGKLQSPINIAAESLLFDPGLKNIVVAGNKVSGNLTNLGNDVTFFVTDPQSVTFSLGPLPYVYKLSHIKFHFGRKDGMGTEHTIDGKQFDAEVHLIAYNSDLFPNYSLAEKAPRGLAIVCLFIKTNRDTTHTELSKITNSVNKIQFRGNTTEIEELSIQTLMPDNLQYMTYEGSVTQPGCYETVTWILLNRPAFVGEHQLHALRTLRRDSPRNPQAFMFGNVRPIQPLHRRTVRTNINTSIKCPIKREVSYKVNKNIIKQ</sequence>
<dbReference type="Pfam" id="PF00194">
    <property type="entry name" value="Carb_anhydrase"/>
    <property type="match status" value="1"/>
</dbReference>
<name>A0A8B8DJD5_CRAVI</name>
<dbReference type="InterPro" id="IPR001148">
    <property type="entry name" value="CA_dom"/>
</dbReference>
<dbReference type="SUPFAM" id="SSF51069">
    <property type="entry name" value="Carbonic anhydrase"/>
    <property type="match status" value="1"/>
</dbReference>
<keyword evidence="6" id="KW-1185">Reference proteome</keyword>
<dbReference type="GO" id="GO:0008270">
    <property type="term" value="F:zinc ion binding"/>
    <property type="evidence" value="ECO:0007669"/>
    <property type="project" value="InterPro"/>
</dbReference>
<dbReference type="GO" id="GO:0006730">
    <property type="term" value="P:one-carbon metabolic process"/>
    <property type="evidence" value="ECO:0007669"/>
    <property type="project" value="TreeGrafter"/>
</dbReference>